<evidence type="ECO:0000256" key="2">
    <source>
        <dbReference type="ARBA" id="ARBA00022801"/>
    </source>
</evidence>
<dbReference type="PANTHER" id="PTHR23025">
    <property type="entry name" value="TRIACYLGLYCEROL LIPASE"/>
    <property type="match status" value="1"/>
</dbReference>
<dbReference type="GO" id="GO:0005829">
    <property type="term" value="C:cytosol"/>
    <property type="evidence" value="ECO:0007669"/>
    <property type="project" value="TreeGrafter"/>
</dbReference>
<evidence type="ECO:0000259" key="3">
    <source>
        <dbReference type="Pfam" id="PF07859"/>
    </source>
</evidence>
<feature type="domain" description="Alpha/beta hydrolase fold-3" evidence="3">
    <location>
        <begin position="91"/>
        <end position="296"/>
    </location>
</feature>
<gene>
    <name evidence="4" type="ORF">C725_0551</name>
</gene>
<protein>
    <submittedName>
        <fullName evidence="4">Esterase/lipase</fullName>
    </submittedName>
</protein>
<comment type="caution">
    <text evidence="4">The sequence shown here is derived from an EMBL/GenBank/DDBJ whole genome shotgun (WGS) entry which is preliminary data.</text>
</comment>
<dbReference type="PATRIC" id="fig|1234595.3.peg.550"/>
<dbReference type="PROSITE" id="PS01173">
    <property type="entry name" value="LIPASE_GDXG_HIS"/>
    <property type="match status" value="1"/>
</dbReference>
<dbReference type="AlphaFoldDB" id="M2TS44"/>
<dbReference type="Gene3D" id="3.40.50.1820">
    <property type="entry name" value="alpha/beta hydrolase"/>
    <property type="match status" value="1"/>
</dbReference>
<dbReference type="Proteomes" id="UP000011717">
    <property type="component" value="Unassembled WGS sequence"/>
</dbReference>
<dbReference type="InterPro" id="IPR029058">
    <property type="entry name" value="AB_hydrolase_fold"/>
</dbReference>
<evidence type="ECO:0000313" key="4">
    <source>
        <dbReference type="EMBL" id="EMD84621.1"/>
    </source>
</evidence>
<evidence type="ECO:0000256" key="1">
    <source>
        <dbReference type="ARBA" id="ARBA00010515"/>
    </source>
</evidence>
<dbReference type="GO" id="GO:0004771">
    <property type="term" value="F:sterol ester esterase activity"/>
    <property type="evidence" value="ECO:0007669"/>
    <property type="project" value="TreeGrafter"/>
</dbReference>
<dbReference type="OrthoDB" id="9806180at2"/>
<dbReference type="RefSeq" id="WP_008600003.1">
    <property type="nucleotide sequence ID" value="NZ_AMRV01000001.1"/>
</dbReference>
<dbReference type="InterPro" id="IPR013094">
    <property type="entry name" value="AB_hydrolase_3"/>
</dbReference>
<accession>M2TS44</accession>
<dbReference type="GO" id="GO:0019433">
    <property type="term" value="P:triglyceride catabolic process"/>
    <property type="evidence" value="ECO:0007669"/>
    <property type="project" value="TreeGrafter"/>
</dbReference>
<name>M2TS44_9SPHN</name>
<proteinExistence type="inferred from homology"/>
<dbReference type="Pfam" id="PF07859">
    <property type="entry name" value="Abhydrolase_3"/>
    <property type="match status" value="1"/>
</dbReference>
<dbReference type="EMBL" id="AMRV01000001">
    <property type="protein sequence ID" value="EMD84621.1"/>
    <property type="molecule type" value="Genomic_DNA"/>
</dbReference>
<evidence type="ECO:0000313" key="5">
    <source>
        <dbReference type="Proteomes" id="UP000011717"/>
    </source>
</evidence>
<keyword evidence="2" id="KW-0378">Hydrolase</keyword>
<comment type="similarity">
    <text evidence="1">Belongs to the 'GDXG' lipolytic enzyme family.</text>
</comment>
<reference evidence="4 5" key="1">
    <citation type="journal article" date="2013" name="Genome Announc.">
        <title>Draft Genome Sequence of Strain JLT2015T, Belonging to the Family Sphingomonadaceae of the Alphaproteobacteria.</title>
        <authorList>
            <person name="Tang K."/>
            <person name="Liu K."/>
            <person name="Li S."/>
            <person name="Jiao N."/>
        </authorList>
    </citation>
    <scope>NUCLEOTIDE SEQUENCE [LARGE SCALE GENOMIC DNA]</scope>
    <source>
        <strain evidence="4 5">JLT2015</strain>
    </source>
</reference>
<dbReference type="SUPFAM" id="SSF53474">
    <property type="entry name" value="alpha/beta-Hydrolases"/>
    <property type="match status" value="1"/>
</dbReference>
<sequence>MNEQDKLPIVDPDIARFRDRIAAAYAEHAVSANDYAARRAAAEKVRAPWVRGGPEMARSTDLSPGDGCPPMRLHIPVGGYDIAPREGRPLLLYIHGGGWTVFSIETHDRLMREYAARSGFAVLGPEYSLSPEAPYPQALEEMGHVLDWIRANGAAHGLDTRKLVIGGDSAGANLALGTALRERDAGRRGLSGLLLNYGAFDPRPRESWQRLNGPEYMLADDEMAEFWRNYIGNRTLDEVPYAVPLTADLSGLPPAHFCVPAGDILAEENLELAAAMKDAGVAIDLQIYAAATHSFLEAVSISSLAATALDASARWMRDTLEAA</sequence>
<dbReference type="PANTHER" id="PTHR23025:SF3">
    <property type="entry name" value="HORMONE-SENSITIVE LIPASE"/>
    <property type="match status" value="1"/>
</dbReference>
<organism evidence="4 5">
    <name type="scientific">Pacificimonas flava</name>
    <dbReference type="NCBI Taxonomy" id="1234595"/>
    <lineage>
        <taxon>Bacteria</taxon>
        <taxon>Pseudomonadati</taxon>
        <taxon>Pseudomonadota</taxon>
        <taxon>Alphaproteobacteria</taxon>
        <taxon>Sphingomonadales</taxon>
        <taxon>Sphingosinicellaceae</taxon>
        <taxon>Pacificimonas</taxon>
    </lineage>
</organism>
<keyword evidence="5" id="KW-1185">Reference proteome</keyword>
<dbReference type="InterPro" id="IPR002168">
    <property type="entry name" value="Lipase_GDXG_HIS_AS"/>
</dbReference>
<dbReference type="GO" id="GO:0004806">
    <property type="term" value="F:triacylglycerol lipase activity"/>
    <property type="evidence" value="ECO:0007669"/>
    <property type="project" value="TreeGrafter"/>
</dbReference>